<dbReference type="HOGENOM" id="CLU_1570667_0_0_1"/>
<proteinExistence type="predicted"/>
<organism evidence="1 2">
    <name type="scientific">Exophiala aquamarina CBS 119918</name>
    <dbReference type="NCBI Taxonomy" id="1182545"/>
    <lineage>
        <taxon>Eukaryota</taxon>
        <taxon>Fungi</taxon>
        <taxon>Dikarya</taxon>
        <taxon>Ascomycota</taxon>
        <taxon>Pezizomycotina</taxon>
        <taxon>Eurotiomycetes</taxon>
        <taxon>Chaetothyriomycetidae</taxon>
        <taxon>Chaetothyriales</taxon>
        <taxon>Herpotrichiellaceae</taxon>
        <taxon>Exophiala</taxon>
    </lineage>
</organism>
<evidence type="ECO:0000313" key="2">
    <source>
        <dbReference type="Proteomes" id="UP000027920"/>
    </source>
</evidence>
<dbReference type="GeneID" id="25282248"/>
<gene>
    <name evidence="1" type="ORF">A1O9_07334</name>
</gene>
<dbReference type="OrthoDB" id="8954335at2759"/>
<dbReference type="RefSeq" id="XP_013259734.1">
    <property type="nucleotide sequence ID" value="XM_013404280.1"/>
</dbReference>
<dbReference type="EMBL" id="AMGV01000005">
    <property type="protein sequence ID" value="KEF57144.1"/>
    <property type="molecule type" value="Genomic_DNA"/>
</dbReference>
<dbReference type="Proteomes" id="UP000027920">
    <property type="component" value="Unassembled WGS sequence"/>
</dbReference>
<reference evidence="1 2" key="1">
    <citation type="submission" date="2013-03" db="EMBL/GenBank/DDBJ databases">
        <title>The Genome Sequence of Exophiala aquamarina CBS 119918.</title>
        <authorList>
            <consortium name="The Broad Institute Genomics Platform"/>
            <person name="Cuomo C."/>
            <person name="de Hoog S."/>
            <person name="Gorbushina A."/>
            <person name="Walker B."/>
            <person name="Young S.K."/>
            <person name="Zeng Q."/>
            <person name="Gargeya S."/>
            <person name="Fitzgerald M."/>
            <person name="Haas B."/>
            <person name="Abouelleil A."/>
            <person name="Allen A.W."/>
            <person name="Alvarado L."/>
            <person name="Arachchi H.M."/>
            <person name="Berlin A.M."/>
            <person name="Chapman S.B."/>
            <person name="Gainer-Dewar J."/>
            <person name="Goldberg J."/>
            <person name="Griggs A."/>
            <person name="Gujja S."/>
            <person name="Hansen M."/>
            <person name="Howarth C."/>
            <person name="Imamovic A."/>
            <person name="Ireland A."/>
            <person name="Larimer J."/>
            <person name="McCowan C."/>
            <person name="Murphy C."/>
            <person name="Pearson M."/>
            <person name="Poon T.W."/>
            <person name="Priest M."/>
            <person name="Roberts A."/>
            <person name="Saif S."/>
            <person name="Shea T."/>
            <person name="Sisk P."/>
            <person name="Sykes S."/>
            <person name="Wortman J."/>
            <person name="Nusbaum C."/>
            <person name="Birren B."/>
        </authorList>
    </citation>
    <scope>NUCLEOTIDE SEQUENCE [LARGE SCALE GENOMIC DNA]</scope>
    <source>
        <strain evidence="1 2">CBS 119918</strain>
    </source>
</reference>
<accession>A0A072PAK1</accession>
<dbReference type="STRING" id="1182545.A0A072PAK1"/>
<evidence type="ECO:0000313" key="1">
    <source>
        <dbReference type="EMBL" id="KEF57144.1"/>
    </source>
</evidence>
<sequence length="170" mass="19338">MQEDRITVKSEKIFTWLYKFGGESYMPNVTIVTTKWDRLDSYGIQDKLERIDKWKANSLNSRLTWSAAIFYHHGLVGVPGEFATLRIGVKDEERKSRALALIASRYGYPSGLALQIYDEVANHCNLEQTSAGQHLKHYGEFNRGSTLDSQDQGNVQFVSMTSYIHNIAAN</sequence>
<dbReference type="AlphaFoldDB" id="A0A072PAK1"/>
<name>A0A072PAK1_9EURO</name>
<keyword evidence="2" id="KW-1185">Reference proteome</keyword>
<dbReference type="VEuPathDB" id="FungiDB:A1O9_07334"/>
<protein>
    <submittedName>
        <fullName evidence="1">Uncharacterized protein</fullName>
    </submittedName>
</protein>
<comment type="caution">
    <text evidence="1">The sequence shown here is derived from an EMBL/GenBank/DDBJ whole genome shotgun (WGS) entry which is preliminary data.</text>
</comment>